<evidence type="ECO:0000313" key="2">
    <source>
        <dbReference type="EMBL" id="OGM41947.1"/>
    </source>
</evidence>
<protein>
    <submittedName>
        <fullName evidence="2">Uncharacterized protein</fullName>
    </submittedName>
</protein>
<keyword evidence="1" id="KW-0472">Membrane</keyword>
<dbReference type="GeneID" id="34452801"/>
<dbReference type="RefSeq" id="XP_022385664.1">
    <property type="nucleotide sequence ID" value="XM_022536539.1"/>
</dbReference>
<dbReference type="OrthoDB" id="10032492at2759"/>
<dbReference type="Proteomes" id="UP000179179">
    <property type="component" value="Unassembled WGS sequence"/>
</dbReference>
<organism evidence="2 3">
    <name type="scientific">Aspergillus bombycis</name>
    <dbReference type="NCBI Taxonomy" id="109264"/>
    <lineage>
        <taxon>Eukaryota</taxon>
        <taxon>Fungi</taxon>
        <taxon>Dikarya</taxon>
        <taxon>Ascomycota</taxon>
        <taxon>Pezizomycotina</taxon>
        <taxon>Eurotiomycetes</taxon>
        <taxon>Eurotiomycetidae</taxon>
        <taxon>Eurotiales</taxon>
        <taxon>Aspergillaceae</taxon>
        <taxon>Aspergillus</taxon>
    </lineage>
</organism>
<comment type="caution">
    <text evidence="2">The sequence shown here is derived from an EMBL/GenBank/DDBJ whole genome shotgun (WGS) entry which is preliminary data.</text>
</comment>
<dbReference type="EMBL" id="LYCR01000099">
    <property type="protein sequence ID" value="OGM41947.1"/>
    <property type="molecule type" value="Genomic_DNA"/>
</dbReference>
<name>A0A1F7ZR97_9EURO</name>
<proteinExistence type="predicted"/>
<dbReference type="AlphaFoldDB" id="A0A1F7ZR97"/>
<evidence type="ECO:0000313" key="3">
    <source>
        <dbReference type="Proteomes" id="UP000179179"/>
    </source>
</evidence>
<feature type="transmembrane region" description="Helical" evidence="1">
    <location>
        <begin position="28"/>
        <end position="49"/>
    </location>
</feature>
<gene>
    <name evidence="2" type="ORF">ABOM_009411</name>
</gene>
<keyword evidence="1" id="KW-0812">Transmembrane</keyword>
<reference evidence="2 3" key="1">
    <citation type="journal article" date="2016" name="Genome Biol. Evol.">
        <title>Draft genome sequence of an aflatoxigenic Aspergillus species, A. bombycis.</title>
        <authorList>
            <person name="Moore G.G."/>
            <person name="Mack B.M."/>
            <person name="Beltz S.B."/>
            <person name="Gilbert M.K."/>
        </authorList>
    </citation>
    <scope>NUCLEOTIDE SEQUENCE [LARGE SCALE GENOMIC DNA]</scope>
    <source>
        <strain evidence="3">NRRL 26010</strain>
    </source>
</reference>
<evidence type="ECO:0000256" key="1">
    <source>
        <dbReference type="SAM" id="Phobius"/>
    </source>
</evidence>
<keyword evidence="1" id="KW-1133">Transmembrane helix</keyword>
<keyword evidence="3" id="KW-1185">Reference proteome</keyword>
<accession>A0A1F7ZR97</accession>
<sequence>MIITEAFLGVAFISLTVPEEIAGYRKAGIFEWTIAFLGTIYLWLFCGFLDRTNFDGYVPSML</sequence>